<dbReference type="InterPro" id="IPR013610">
    <property type="entry name" value="ArdC_N"/>
</dbReference>
<dbReference type="PIRSF" id="PIRSF037112">
    <property type="entry name" value="Antirestriction_ArdC"/>
    <property type="match status" value="1"/>
</dbReference>
<protein>
    <submittedName>
        <fullName evidence="4">DUF1738 domain-containing protein</fullName>
    </submittedName>
</protein>
<sequence>MKKHVKNLPVSRRKGWVGNRKRDRQMDRGNGSDIYRKFTDLILAKMEEGIIPWRKPWNEMGMPTNYLTRRPYKGINLWVLLSMDHKYPYYLTFNQVNSLGGKVRKGAKSCPICFWNFSYSDRETGKRISEKELVFYPKEQIQKSGFLKEYRVFPIEQIEGIDWDFLKPDAVSREVSIDPCEKILENMLHKPTLRNHGNEAYYRVDLDEITMPEKHLFAKIERYYGVLFHELIHSTGHESRLNRKGVREPHLFGSKEYRKEELIAEMGAGFLNNQTGILSEDLLDNSVAYIQNWMAEFRKHKQLLIHAAHKAQKAVEYILMDSPF</sequence>
<gene>
    <name evidence="4" type="ORF">J0A69_16185</name>
</gene>
<accession>A0ABS3CL68</accession>
<feature type="domain" description="Polyvalent protein metallopeptidase" evidence="3">
    <location>
        <begin position="192"/>
        <end position="309"/>
    </location>
</feature>
<comment type="caution">
    <text evidence="4">The sequence shown here is derived from an EMBL/GenBank/DDBJ whole genome shotgun (WGS) entry which is preliminary data.</text>
</comment>
<proteinExistence type="predicted"/>
<reference evidence="4 5" key="1">
    <citation type="submission" date="2021-03" db="EMBL/GenBank/DDBJ databases">
        <title>novel species isolated from a fishpond in China.</title>
        <authorList>
            <person name="Lu H."/>
            <person name="Cai Z."/>
        </authorList>
    </citation>
    <scope>NUCLEOTIDE SEQUENCE [LARGE SCALE GENOMIC DNA]</scope>
    <source>
        <strain evidence="4 5">YJ13C</strain>
    </source>
</reference>
<feature type="compositionally biased region" description="Basic residues" evidence="1">
    <location>
        <begin position="1"/>
        <end position="23"/>
    </location>
</feature>
<keyword evidence="5" id="KW-1185">Reference proteome</keyword>
<dbReference type="Proteomes" id="UP000664480">
    <property type="component" value="Unassembled WGS sequence"/>
</dbReference>
<dbReference type="Pfam" id="PF08401">
    <property type="entry name" value="ArdcN"/>
    <property type="match status" value="1"/>
</dbReference>
<dbReference type="EMBL" id="JAFKCU010000003">
    <property type="protein sequence ID" value="MBN7816985.1"/>
    <property type="molecule type" value="Genomic_DNA"/>
</dbReference>
<dbReference type="Pfam" id="PF18818">
    <property type="entry name" value="MPTase-PolyVal"/>
    <property type="match status" value="1"/>
</dbReference>
<dbReference type="RefSeq" id="WP_206587635.1">
    <property type="nucleotide sequence ID" value="NZ_JAFKCU010000003.1"/>
</dbReference>
<feature type="region of interest" description="Disordered" evidence="1">
    <location>
        <begin position="1"/>
        <end position="31"/>
    </location>
</feature>
<evidence type="ECO:0000313" key="5">
    <source>
        <dbReference type="Proteomes" id="UP000664480"/>
    </source>
</evidence>
<evidence type="ECO:0000256" key="1">
    <source>
        <dbReference type="SAM" id="MobiDB-lite"/>
    </source>
</evidence>
<dbReference type="InterPro" id="IPR041459">
    <property type="entry name" value="MPTase-PolyVal"/>
</dbReference>
<dbReference type="InterPro" id="IPR017113">
    <property type="entry name" value="Antirestriction_ArdC"/>
</dbReference>
<evidence type="ECO:0000259" key="2">
    <source>
        <dbReference type="Pfam" id="PF08401"/>
    </source>
</evidence>
<name>A0ABS3CL68_9BACT</name>
<evidence type="ECO:0000313" key="4">
    <source>
        <dbReference type="EMBL" id="MBN7816985.1"/>
    </source>
</evidence>
<evidence type="ECO:0000259" key="3">
    <source>
        <dbReference type="Pfam" id="PF18818"/>
    </source>
</evidence>
<feature type="domain" description="N-terminal" evidence="2">
    <location>
        <begin position="33"/>
        <end position="153"/>
    </location>
</feature>
<organism evidence="4 5">
    <name type="scientific">Algoriphagus pacificus</name>
    <dbReference type="NCBI Taxonomy" id="2811234"/>
    <lineage>
        <taxon>Bacteria</taxon>
        <taxon>Pseudomonadati</taxon>
        <taxon>Bacteroidota</taxon>
        <taxon>Cytophagia</taxon>
        <taxon>Cytophagales</taxon>
        <taxon>Cyclobacteriaceae</taxon>
        <taxon>Algoriphagus</taxon>
    </lineage>
</organism>